<keyword evidence="6 11" id="KW-0732">Signal</keyword>
<keyword evidence="10" id="KW-0998">Cell outer membrane</keyword>
<dbReference type="PANTHER" id="PTHR34501:SF9">
    <property type="entry name" value="MAJOR OUTER MEMBRANE PROTEIN P.IA"/>
    <property type="match status" value="1"/>
</dbReference>
<keyword evidence="8" id="KW-0626">Porin</keyword>
<reference evidence="13 14" key="1">
    <citation type="journal article" date="2024" name="Chem. Sci.">
        <title>Discovery of megapolipeptins by genome mining of a Burkholderiales bacteria collection.</title>
        <authorList>
            <person name="Paulo B.S."/>
            <person name="Recchia M.J.J."/>
            <person name="Lee S."/>
            <person name="Fergusson C.H."/>
            <person name="Romanowski S.B."/>
            <person name="Hernandez A."/>
            <person name="Krull N."/>
            <person name="Liu D.Y."/>
            <person name="Cavanagh H."/>
            <person name="Bos A."/>
            <person name="Gray C.A."/>
            <person name="Murphy B.T."/>
            <person name="Linington R.G."/>
            <person name="Eustaquio A.S."/>
        </authorList>
    </citation>
    <scope>NUCLEOTIDE SEQUENCE [LARGE SCALE GENOMIC DNA]</scope>
    <source>
        <strain evidence="13 14">RL16-012-BIC-B</strain>
    </source>
</reference>
<evidence type="ECO:0000313" key="14">
    <source>
        <dbReference type="Proteomes" id="UP001629249"/>
    </source>
</evidence>
<evidence type="ECO:0000256" key="7">
    <source>
        <dbReference type="ARBA" id="ARBA00023065"/>
    </source>
</evidence>
<sequence length="407" mass="41961">MKKAYIGCLLGGFVCAAHAQSTITLYGIVDLGVTYVNNAQTGKTGGVLSGAHQFALTDGTATGVSGSRWGLRGTEDLGGGLKSLFVIENGFNANNGVLAQGGTEFGRQAYVGIAGGAGTVTLGRQYDTLVDFLQPLAVVGQWAGFMGTHPDDVDNLANSNRINNAVKFTSAAYHGFSAGAAYSFGGTAGSITQNQIWSIGAGYTGGSLSLGAGYLNARDPNISFYGNTPNKGGVTADNMGALGSATSAQSNPVYAGYVSAKTTEIFGVGAAYTISATTLGFVATNTRFESLGSASGPNPFGYSGTAQFTNLELSVRSRLTPALLIGTAFDYMRRNSVKGDGGARYLQLDFGADYNLSKRTDLYALTVLQRASGRDSLNQAAVASVSGFSPSTSSKQVGVRVALRHKF</sequence>
<name>A0ABW8ZZZ8_9BURK</name>
<keyword evidence="14" id="KW-1185">Reference proteome</keyword>
<dbReference type="Gene3D" id="2.40.160.10">
    <property type="entry name" value="Porin"/>
    <property type="match status" value="1"/>
</dbReference>
<evidence type="ECO:0000256" key="2">
    <source>
        <dbReference type="ARBA" id="ARBA00011233"/>
    </source>
</evidence>
<evidence type="ECO:0000256" key="9">
    <source>
        <dbReference type="ARBA" id="ARBA00023136"/>
    </source>
</evidence>
<dbReference type="CDD" id="cd00342">
    <property type="entry name" value="gram_neg_porins"/>
    <property type="match status" value="1"/>
</dbReference>
<protein>
    <submittedName>
        <fullName evidence="13">Porin</fullName>
    </submittedName>
</protein>
<keyword evidence="9" id="KW-0472">Membrane</keyword>
<evidence type="ECO:0000256" key="6">
    <source>
        <dbReference type="ARBA" id="ARBA00022729"/>
    </source>
</evidence>
<keyword evidence="7" id="KW-0406">Ion transport</keyword>
<dbReference type="InterPro" id="IPR050298">
    <property type="entry name" value="Gram-neg_bact_OMP"/>
</dbReference>
<evidence type="ECO:0000259" key="12">
    <source>
        <dbReference type="Pfam" id="PF13609"/>
    </source>
</evidence>
<evidence type="ECO:0000256" key="8">
    <source>
        <dbReference type="ARBA" id="ARBA00023114"/>
    </source>
</evidence>
<keyword evidence="3" id="KW-0813">Transport</keyword>
<dbReference type="InterPro" id="IPR001702">
    <property type="entry name" value="Porin_Gram-ve"/>
</dbReference>
<dbReference type="InterPro" id="IPR033900">
    <property type="entry name" value="Gram_neg_porin_domain"/>
</dbReference>
<dbReference type="PRINTS" id="PR00182">
    <property type="entry name" value="ECOLNEIPORIN"/>
</dbReference>
<dbReference type="RefSeq" id="WP_408335707.1">
    <property type="nucleotide sequence ID" value="NZ_JAQQFH010000059.1"/>
</dbReference>
<dbReference type="EMBL" id="JAQQFN010000050">
    <property type="protein sequence ID" value="MFL9888829.1"/>
    <property type="molecule type" value="Genomic_DNA"/>
</dbReference>
<feature type="chain" id="PRO_5047503994" evidence="11">
    <location>
        <begin position="20"/>
        <end position="407"/>
    </location>
</feature>
<accession>A0ABW8ZZZ8</accession>
<evidence type="ECO:0000256" key="4">
    <source>
        <dbReference type="ARBA" id="ARBA00022452"/>
    </source>
</evidence>
<evidence type="ECO:0000256" key="3">
    <source>
        <dbReference type="ARBA" id="ARBA00022448"/>
    </source>
</evidence>
<comment type="caution">
    <text evidence="13">The sequence shown here is derived from an EMBL/GenBank/DDBJ whole genome shotgun (WGS) entry which is preliminary data.</text>
</comment>
<dbReference type="InterPro" id="IPR023614">
    <property type="entry name" value="Porin_dom_sf"/>
</dbReference>
<dbReference type="SUPFAM" id="SSF56935">
    <property type="entry name" value="Porins"/>
    <property type="match status" value="1"/>
</dbReference>
<dbReference type="Pfam" id="PF13609">
    <property type="entry name" value="Porin_4"/>
    <property type="match status" value="1"/>
</dbReference>
<proteinExistence type="predicted"/>
<feature type="domain" description="Porin" evidence="12">
    <location>
        <begin position="15"/>
        <end position="364"/>
    </location>
</feature>
<dbReference type="Proteomes" id="UP001629249">
    <property type="component" value="Unassembled WGS sequence"/>
</dbReference>
<dbReference type="PANTHER" id="PTHR34501">
    <property type="entry name" value="PROTEIN YDDL-RELATED"/>
    <property type="match status" value="1"/>
</dbReference>
<evidence type="ECO:0000313" key="13">
    <source>
        <dbReference type="EMBL" id="MFL9888829.1"/>
    </source>
</evidence>
<feature type="signal peptide" evidence="11">
    <location>
        <begin position="1"/>
        <end position="19"/>
    </location>
</feature>
<gene>
    <name evidence="13" type="ORF">PQR66_37785</name>
</gene>
<evidence type="ECO:0000256" key="11">
    <source>
        <dbReference type="SAM" id="SignalP"/>
    </source>
</evidence>
<organism evidence="13 14">
    <name type="scientific">Paraburkholderia agricolaris</name>
    <dbReference type="NCBI Taxonomy" id="2152888"/>
    <lineage>
        <taxon>Bacteria</taxon>
        <taxon>Pseudomonadati</taxon>
        <taxon>Pseudomonadota</taxon>
        <taxon>Betaproteobacteria</taxon>
        <taxon>Burkholderiales</taxon>
        <taxon>Burkholderiaceae</taxon>
        <taxon>Paraburkholderia</taxon>
    </lineage>
</organism>
<evidence type="ECO:0000256" key="5">
    <source>
        <dbReference type="ARBA" id="ARBA00022692"/>
    </source>
</evidence>
<dbReference type="InterPro" id="IPR002299">
    <property type="entry name" value="Porin_Neis"/>
</dbReference>
<dbReference type="PRINTS" id="PR00184">
    <property type="entry name" value="NEISSPPORIN"/>
</dbReference>
<comment type="subcellular location">
    <subcellularLocation>
        <location evidence="1">Cell outer membrane</location>
        <topology evidence="1">Multi-pass membrane protein</topology>
    </subcellularLocation>
</comment>
<comment type="subunit">
    <text evidence="2">Homotrimer.</text>
</comment>
<evidence type="ECO:0000256" key="1">
    <source>
        <dbReference type="ARBA" id="ARBA00004571"/>
    </source>
</evidence>
<keyword evidence="4" id="KW-1134">Transmembrane beta strand</keyword>
<evidence type="ECO:0000256" key="10">
    <source>
        <dbReference type="ARBA" id="ARBA00023237"/>
    </source>
</evidence>
<keyword evidence="5" id="KW-0812">Transmembrane</keyword>